<proteinExistence type="predicted"/>
<evidence type="ECO:0000313" key="2">
    <source>
        <dbReference type="Proteomes" id="UP000663881"/>
    </source>
</evidence>
<comment type="caution">
    <text evidence="1">The sequence shown here is derived from an EMBL/GenBank/DDBJ whole genome shotgun (WGS) entry which is preliminary data.</text>
</comment>
<dbReference type="InterPro" id="IPR011042">
    <property type="entry name" value="6-blade_b-propeller_TolB-like"/>
</dbReference>
<reference evidence="1" key="1">
    <citation type="submission" date="2021-02" db="EMBL/GenBank/DDBJ databases">
        <authorList>
            <person name="Nowell W R."/>
        </authorList>
    </citation>
    <scope>NUCLEOTIDE SEQUENCE</scope>
</reference>
<dbReference type="EMBL" id="CAJOAY010037757">
    <property type="protein sequence ID" value="CAF4465935.1"/>
    <property type="molecule type" value="Genomic_DNA"/>
</dbReference>
<dbReference type="SUPFAM" id="SSF63825">
    <property type="entry name" value="YWTD domain"/>
    <property type="match status" value="1"/>
</dbReference>
<evidence type="ECO:0000313" key="1">
    <source>
        <dbReference type="EMBL" id="CAF4465935.1"/>
    </source>
</evidence>
<feature type="non-terminal residue" evidence="1">
    <location>
        <position position="1"/>
    </location>
</feature>
<dbReference type="Proteomes" id="UP000663881">
    <property type="component" value="Unassembled WGS sequence"/>
</dbReference>
<accession>A0A820TCG1</accession>
<name>A0A820TCG1_9BILA</name>
<dbReference type="Gene3D" id="2.120.10.30">
    <property type="entry name" value="TolB, C-terminal domain"/>
    <property type="match status" value="1"/>
</dbReference>
<sequence>MIHIVSPNTGLVRPILSYNLPEFTAYTTWSANGITFANTTTLGTSPYGIFIDTNNTIYVSERSTNRVQ</sequence>
<organism evidence="1 2">
    <name type="scientific">Adineta steineri</name>
    <dbReference type="NCBI Taxonomy" id="433720"/>
    <lineage>
        <taxon>Eukaryota</taxon>
        <taxon>Metazoa</taxon>
        <taxon>Spiralia</taxon>
        <taxon>Gnathifera</taxon>
        <taxon>Rotifera</taxon>
        <taxon>Eurotatoria</taxon>
        <taxon>Bdelloidea</taxon>
        <taxon>Adinetida</taxon>
        <taxon>Adinetidae</taxon>
        <taxon>Adineta</taxon>
    </lineage>
</organism>
<protein>
    <submittedName>
        <fullName evidence="1">Uncharacterized protein</fullName>
    </submittedName>
</protein>
<dbReference type="AlphaFoldDB" id="A0A820TCG1"/>
<gene>
    <name evidence="1" type="ORF">OKA104_LOCUS54960</name>
</gene>